<reference evidence="3" key="1">
    <citation type="submission" date="2013-03" db="EMBL/GenBank/DDBJ databases">
        <title>The Genome Sequence of Capronia epimyces CBS 606.96.</title>
        <authorList>
            <consortium name="The Broad Institute Genomics Platform"/>
            <person name="Cuomo C."/>
            <person name="de Hoog S."/>
            <person name="Gorbushina A."/>
            <person name="Walker B."/>
            <person name="Young S.K."/>
            <person name="Zeng Q."/>
            <person name="Gargeya S."/>
            <person name="Fitzgerald M."/>
            <person name="Haas B."/>
            <person name="Abouelleil A."/>
            <person name="Allen A.W."/>
            <person name="Alvarado L."/>
            <person name="Arachchi H.M."/>
            <person name="Berlin A.M."/>
            <person name="Chapman S.B."/>
            <person name="Gainer-Dewar J."/>
            <person name="Goldberg J."/>
            <person name="Griggs A."/>
            <person name="Gujja S."/>
            <person name="Hansen M."/>
            <person name="Howarth C."/>
            <person name="Imamovic A."/>
            <person name="Ireland A."/>
            <person name="Larimer J."/>
            <person name="McCowan C."/>
            <person name="Murphy C."/>
            <person name="Pearson M."/>
            <person name="Poon T.W."/>
            <person name="Priest M."/>
            <person name="Roberts A."/>
            <person name="Saif S."/>
            <person name="Shea T."/>
            <person name="Sisk P."/>
            <person name="Sykes S."/>
            <person name="Wortman J."/>
            <person name="Nusbaum C."/>
            <person name="Birren B."/>
        </authorList>
    </citation>
    <scope>NUCLEOTIDE SEQUENCE [LARGE SCALE GENOMIC DNA]</scope>
    <source>
        <strain evidence="3">CBS 606.96</strain>
    </source>
</reference>
<gene>
    <name evidence="3" type="ORF">A1O3_01524</name>
</gene>
<feature type="compositionally biased region" description="Polar residues" evidence="1">
    <location>
        <begin position="12"/>
        <end position="23"/>
    </location>
</feature>
<accession>W9YKA4</accession>
<sequence>MSQSSPQQTTPISRSIRNVGLNPSSTAGTDSSLFYEFCDTVRRLLQHIVFIPLLTLRLYMLPLLYISSKLATRNDAWHTTTWHFLRYPGRTLALCARGCKRDGNVSLVETWKNIRNCIFTTLGVVRALYSLGKLIGDDPNVLQPDPVLLLGAPDSAIDVRSHRERDSKVFESDWADSQLEAAGRASQIYHAALHNGSTLDDILAAFERNMKTPPAAQNSQPLICQGPLDPTENRADDQPNLLDPPAEHRYRTVSIQTTPEKMSQSRRDTENPPYSVQEEGKAGGEEELPTPVVDTEGGRKRAHVEDRREGHAIGSSPHASMCHDGHHNSATKTEARGVATTLKRCPTFVRRQTKARVPERPVSGDQRTLAVLQERAARSTPTLALSSPTRRAKLQRKVRVYQDSGKDIEFLKD</sequence>
<evidence type="ECO:0000256" key="2">
    <source>
        <dbReference type="SAM" id="Phobius"/>
    </source>
</evidence>
<feature type="region of interest" description="Disordered" evidence="1">
    <location>
        <begin position="212"/>
        <end position="307"/>
    </location>
</feature>
<feature type="compositionally biased region" description="Basic and acidic residues" evidence="1">
    <location>
        <begin position="296"/>
        <end position="307"/>
    </location>
</feature>
<dbReference type="OrthoDB" id="4161222at2759"/>
<feature type="compositionally biased region" description="Low complexity" evidence="1">
    <location>
        <begin position="1"/>
        <end position="11"/>
    </location>
</feature>
<keyword evidence="2" id="KW-1133">Transmembrane helix</keyword>
<dbReference type="GeneID" id="19165658"/>
<comment type="caution">
    <text evidence="3">The sequence shown here is derived from an EMBL/GenBank/DDBJ whole genome shotgun (WGS) entry which is preliminary data.</text>
</comment>
<dbReference type="HOGENOM" id="CLU_717692_0_0_1"/>
<feature type="region of interest" description="Disordered" evidence="1">
    <location>
        <begin position="1"/>
        <end position="23"/>
    </location>
</feature>
<evidence type="ECO:0000313" key="3">
    <source>
        <dbReference type="EMBL" id="EXJ92968.1"/>
    </source>
</evidence>
<dbReference type="Proteomes" id="UP000019478">
    <property type="component" value="Unassembled WGS sequence"/>
</dbReference>
<organism evidence="3 4">
    <name type="scientific">Capronia epimyces CBS 606.96</name>
    <dbReference type="NCBI Taxonomy" id="1182542"/>
    <lineage>
        <taxon>Eukaryota</taxon>
        <taxon>Fungi</taxon>
        <taxon>Dikarya</taxon>
        <taxon>Ascomycota</taxon>
        <taxon>Pezizomycotina</taxon>
        <taxon>Eurotiomycetes</taxon>
        <taxon>Chaetothyriomycetidae</taxon>
        <taxon>Chaetothyriales</taxon>
        <taxon>Herpotrichiellaceae</taxon>
        <taxon>Capronia</taxon>
    </lineage>
</organism>
<dbReference type="RefSeq" id="XP_007729858.1">
    <property type="nucleotide sequence ID" value="XM_007731668.1"/>
</dbReference>
<name>W9YKA4_9EURO</name>
<evidence type="ECO:0000256" key="1">
    <source>
        <dbReference type="SAM" id="MobiDB-lite"/>
    </source>
</evidence>
<keyword evidence="2" id="KW-0472">Membrane</keyword>
<dbReference type="EMBL" id="AMGY01000001">
    <property type="protein sequence ID" value="EXJ92968.1"/>
    <property type="molecule type" value="Genomic_DNA"/>
</dbReference>
<proteinExistence type="predicted"/>
<feature type="compositionally biased region" description="Polar residues" evidence="1">
    <location>
        <begin position="253"/>
        <end position="262"/>
    </location>
</feature>
<evidence type="ECO:0000313" key="4">
    <source>
        <dbReference type="Proteomes" id="UP000019478"/>
    </source>
</evidence>
<keyword evidence="2" id="KW-0812">Transmembrane</keyword>
<keyword evidence="4" id="KW-1185">Reference proteome</keyword>
<feature type="transmembrane region" description="Helical" evidence="2">
    <location>
        <begin position="44"/>
        <end position="66"/>
    </location>
</feature>
<protein>
    <submittedName>
        <fullName evidence="3">Uncharacterized protein</fullName>
    </submittedName>
</protein>
<dbReference type="AlphaFoldDB" id="W9YKA4"/>